<evidence type="ECO:0000256" key="2">
    <source>
        <dbReference type="ARBA" id="ARBA00022670"/>
    </source>
</evidence>
<keyword evidence="8" id="KW-0732">Signal</keyword>
<evidence type="ECO:0000313" key="11">
    <source>
        <dbReference type="Proteomes" id="UP001218629"/>
    </source>
</evidence>
<feature type="domain" description="Peptidase S8/S53" evidence="9">
    <location>
        <begin position="55"/>
        <end position="295"/>
    </location>
</feature>
<dbReference type="EMBL" id="CP095749">
    <property type="protein sequence ID" value="WEB40107.1"/>
    <property type="molecule type" value="Genomic_DNA"/>
</dbReference>
<keyword evidence="3 5" id="KW-0378">Hydrolase</keyword>
<dbReference type="PRINTS" id="PR00723">
    <property type="entry name" value="SUBTILISIN"/>
</dbReference>
<evidence type="ECO:0000256" key="8">
    <source>
        <dbReference type="SAM" id="SignalP"/>
    </source>
</evidence>
<evidence type="ECO:0000256" key="4">
    <source>
        <dbReference type="ARBA" id="ARBA00022825"/>
    </source>
</evidence>
<dbReference type="PANTHER" id="PTHR43806:SF11">
    <property type="entry name" value="CEREVISIN-RELATED"/>
    <property type="match status" value="1"/>
</dbReference>
<dbReference type="Proteomes" id="UP001218629">
    <property type="component" value="Chromosome"/>
</dbReference>
<evidence type="ECO:0000256" key="3">
    <source>
        <dbReference type="ARBA" id="ARBA00022801"/>
    </source>
</evidence>
<evidence type="ECO:0000313" key="10">
    <source>
        <dbReference type="EMBL" id="WEB40107.1"/>
    </source>
</evidence>
<dbReference type="SUPFAM" id="SSF52743">
    <property type="entry name" value="Subtilisin-like"/>
    <property type="match status" value="1"/>
</dbReference>
<feature type="signal peptide" evidence="8">
    <location>
        <begin position="1"/>
        <end position="33"/>
    </location>
</feature>
<feature type="transmembrane region" description="Helical" evidence="7">
    <location>
        <begin position="347"/>
        <end position="372"/>
    </location>
</feature>
<dbReference type="RefSeq" id="WP_275307561.1">
    <property type="nucleotide sequence ID" value="NZ_CP095749.1"/>
</dbReference>
<evidence type="ECO:0000256" key="7">
    <source>
        <dbReference type="SAM" id="Phobius"/>
    </source>
</evidence>
<dbReference type="InterPro" id="IPR000209">
    <property type="entry name" value="Peptidase_S8/S53_dom"/>
</dbReference>
<comment type="similarity">
    <text evidence="1 5">Belongs to the peptidase S8 family.</text>
</comment>
<feature type="chain" id="PRO_5047116351" evidence="8">
    <location>
        <begin position="34"/>
        <end position="395"/>
    </location>
</feature>
<dbReference type="PANTHER" id="PTHR43806">
    <property type="entry name" value="PEPTIDASE S8"/>
    <property type="match status" value="1"/>
</dbReference>
<reference evidence="10 11" key="1">
    <citation type="submission" date="2022-03" db="EMBL/GenBank/DDBJ databases">
        <title>Streptomyces yunnanensis P86,complete genome.</title>
        <authorList>
            <person name="Chen S."/>
            <person name="Zhang Q."/>
        </authorList>
    </citation>
    <scope>NUCLEOTIDE SEQUENCE [LARGE SCALE GENOMIC DNA]</scope>
    <source>
        <strain evidence="10 11">P86</strain>
    </source>
</reference>
<dbReference type="InterPro" id="IPR015500">
    <property type="entry name" value="Peptidase_S8_subtilisin-rel"/>
</dbReference>
<dbReference type="InterPro" id="IPR036852">
    <property type="entry name" value="Peptidase_S8/S53_dom_sf"/>
</dbReference>
<gene>
    <name evidence="10" type="ORF">MOV08_13010</name>
</gene>
<dbReference type="InterPro" id="IPR050131">
    <property type="entry name" value="Peptidase_S8_subtilisin-like"/>
</dbReference>
<evidence type="ECO:0000256" key="5">
    <source>
        <dbReference type="PROSITE-ProRule" id="PRU01240"/>
    </source>
</evidence>
<feature type="active site" description="Charge relay system" evidence="5">
    <location>
        <position position="252"/>
    </location>
</feature>
<evidence type="ECO:0000259" key="9">
    <source>
        <dbReference type="Pfam" id="PF00082"/>
    </source>
</evidence>
<feature type="active site" description="Charge relay system" evidence="5">
    <location>
        <position position="64"/>
    </location>
</feature>
<name>A0ABY8A994_9ACTN</name>
<keyword evidence="7" id="KW-0472">Membrane</keyword>
<dbReference type="InterPro" id="IPR023827">
    <property type="entry name" value="Peptidase_S8_Asp-AS"/>
</dbReference>
<keyword evidence="7" id="KW-1133">Transmembrane helix</keyword>
<keyword evidence="11" id="KW-1185">Reference proteome</keyword>
<dbReference type="Pfam" id="PF00082">
    <property type="entry name" value="Peptidase_S8"/>
    <property type="match status" value="1"/>
</dbReference>
<feature type="region of interest" description="Disordered" evidence="6">
    <location>
        <begin position="307"/>
        <end position="340"/>
    </location>
</feature>
<proteinExistence type="inferred from homology"/>
<keyword evidence="2 5" id="KW-0645">Protease</keyword>
<organism evidence="10 11">
    <name type="scientific">Streptomyces yunnanensis</name>
    <dbReference type="NCBI Taxonomy" id="156453"/>
    <lineage>
        <taxon>Bacteria</taxon>
        <taxon>Bacillati</taxon>
        <taxon>Actinomycetota</taxon>
        <taxon>Actinomycetes</taxon>
        <taxon>Kitasatosporales</taxon>
        <taxon>Streptomycetaceae</taxon>
        <taxon>Streptomyces</taxon>
    </lineage>
</organism>
<evidence type="ECO:0000256" key="1">
    <source>
        <dbReference type="ARBA" id="ARBA00011073"/>
    </source>
</evidence>
<dbReference type="PROSITE" id="PS00136">
    <property type="entry name" value="SUBTILASE_ASP"/>
    <property type="match status" value="1"/>
</dbReference>
<accession>A0ABY8A994</accession>
<protein>
    <submittedName>
        <fullName evidence="10">S8 family serine peptidase</fullName>
    </submittedName>
</protein>
<evidence type="ECO:0000256" key="6">
    <source>
        <dbReference type="SAM" id="MobiDB-lite"/>
    </source>
</evidence>
<sequence length="395" mass="39653">MTSPTRSPRTGTAIAAAGLSLLLCGTAAAPAAAATPTSWEYQALGLAAAQKTAQGEGITVAVLDSGVEADHPALAGRVTTGPDFFHDGLQSGNPNWGAHGTAMASDVLKVAPQAKILSVRVLDENKEHPPSRQNNPLAEGIDYAVDHGANVISLSLGGDQFGNYDDDDVNALARAANKGIPVIASAGNDGAMFNDTSFPAGYPGVIAVAATQKDGNRADFSTVRSYNAIAAPGVDIASAKNTGGFANVSGTSPAAALTSGVVALMLSHNDKLTPTQVRELLTTTAHHPAGGRNPLVGAGQINAAAAVQGASSPPADKSAATKYTGKEYPIGTDGTPKKHHPPMQTGMLAVGCTTAGVGLLMVVSAVLIGVLARKRAKADAAAPSQGPLPFAGPPR</sequence>
<dbReference type="PROSITE" id="PS51892">
    <property type="entry name" value="SUBTILASE"/>
    <property type="match status" value="1"/>
</dbReference>
<keyword evidence="7" id="KW-0812">Transmembrane</keyword>
<dbReference type="Gene3D" id="3.40.50.200">
    <property type="entry name" value="Peptidase S8/S53 domain"/>
    <property type="match status" value="1"/>
</dbReference>
<feature type="active site" description="Charge relay system" evidence="5">
    <location>
        <position position="99"/>
    </location>
</feature>
<keyword evidence="4 5" id="KW-0720">Serine protease</keyword>